<comment type="caution">
    <text evidence="2">The sequence shown here is derived from an EMBL/GenBank/DDBJ whole genome shotgun (WGS) entry which is preliminary data.</text>
</comment>
<dbReference type="Gene3D" id="2.30.110.10">
    <property type="entry name" value="Electron Transport, Fmn-binding Protein, Chain A"/>
    <property type="match status" value="1"/>
</dbReference>
<protein>
    <submittedName>
        <fullName evidence="2">Pyridoxamine 5'-phosphate oxidase family protein</fullName>
    </submittedName>
</protein>
<proteinExistence type="predicted"/>
<feature type="domain" description="General stress protein FMN-binding split barrel" evidence="1">
    <location>
        <begin position="51"/>
        <end position="196"/>
    </location>
</feature>
<dbReference type="InterPro" id="IPR012349">
    <property type="entry name" value="Split_barrel_FMN-bd"/>
</dbReference>
<keyword evidence="3" id="KW-1185">Reference proteome</keyword>
<dbReference type="PANTHER" id="PTHR34818:SF1">
    <property type="entry name" value="PROTEIN BLI-3"/>
    <property type="match status" value="1"/>
</dbReference>
<evidence type="ECO:0000313" key="2">
    <source>
        <dbReference type="EMBL" id="MCC9642021.1"/>
    </source>
</evidence>
<evidence type="ECO:0000259" key="1">
    <source>
        <dbReference type="Pfam" id="PF16242"/>
    </source>
</evidence>
<dbReference type="Pfam" id="PF16242">
    <property type="entry name" value="Pyrid_ox_like"/>
    <property type="match status" value="1"/>
</dbReference>
<name>A0ABS8NEN4_9BACT</name>
<dbReference type="PANTHER" id="PTHR34818">
    <property type="entry name" value="PROTEIN BLI-3"/>
    <property type="match status" value="1"/>
</dbReference>
<accession>A0ABS8NEN4</accession>
<evidence type="ECO:0000313" key="3">
    <source>
        <dbReference type="Proteomes" id="UP001430306"/>
    </source>
</evidence>
<dbReference type="SUPFAM" id="SSF50475">
    <property type="entry name" value="FMN-binding split barrel"/>
    <property type="match status" value="1"/>
</dbReference>
<dbReference type="EMBL" id="JAJKFW010000014">
    <property type="protein sequence ID" value="MCC9642021.1"/>
    <property type="molecule type" value="Genomic_DNA"/>
</dbReference>
<dbReference type="RefSeq" id="WP_230272613.1">
    <property type="nucleotide sequence ID" value="NZ_JAJKFW010000014.1"/>
</dbReference>
<dbReference type="InterPro" id="IPR038725">
    <property type="entry name" value="YdaG_split_barrel_FMN-bd"/>
</dbReference>
<reference evidence="2" key="1">
    <citation type="submission" date="2021-11" db="EMBL/GenBank/DDBJ databases">
        <title>Genome sequence.</title>
        <authorList>
            <person name="Sun Q."/>
        </authorList>
    </citation>
    <scope>NUCLEOTIDE SEQUENCE</scope>
    <source>
        <strain evidence="2">JC740</strain>
    </source>
</reference>
<dbReference type="InterPro" id="IPR052917">
    <property type="entry name" value="Stress-Dev_Protein"/>
</dbReference>
<organism evidence="2 3">
    <name type="scientific">Rhodopirellula halodulae</name>
    <dbReference type="NCBI Taxonomy" id="2894198"/>
    <lineage>
        <taxon>Bacteria</taxon>
        <taxon>Pseudomonadati</taxon>
        <taxon>Planctomycetota</taxon>
        <taxon>Planctomycetia</taxon>
        <taxon>Pirellulales</taxon>
        <taxon>Pirellulaceae</taxon>
        <taxon>Rhodopirellula</taxon>
    </lineage>
</organism>
<dbReference type="Proteomes" id="UP001430306">
    <property type="component" value="Unassembled WGS sequence"/>
</dbReference>
<sequence length="209" mass="23379">MASALLSFLSKPQSSNEAICGEAKTRIRIDKNSTAAVIEMPRRDNLGETMDTQKKLIDLIQDFDNSMLVTKTDDGGLDARPMAIAEATEDGHIWFVTSRNSGKIAELMLDRDVAVTMQSSNKFVTLSGECRVIDDRSKINELWKEAWKVWFPEGKNDPDITLLRVEPERGEYWDNSGLSGINYLIKAGTAYVKGERAETDEKINATVKM</sequence>
<gene>
    <name evidence="2" type="ORF">LOC71_07020</name>
</gene>